<dbReference type="InterPro" id="IPR039005">
    <property type="entry name" value="CSPG_rpt"/>
</dbReference>
<name>A0A8W8KSD8_MAGGI</name>
<evidence type="ECO:0000256" key="6">
    <source>
        <dbReference type="ARBA" id="ARBA00022889"/>
    </source>
</evidence>
<evidence type="ECO:0000256" key="5">
    <source>
        <dbReference type="ARBA" id="ARBA00022837"/>
    </source>
</evidence>
<proteinExistence type="inferred from homology"/>
<evidence type="ECO:0000259" key="11">
    <source>
        <dbReference type="PROSITE" id="PS50268"/>
    </source>
</evidence>
<dbReference type="PANTHER" id="PTHR45739">
    <property type="entry name" value="MATRIX PROTEIN, PUTATIVE-RELATED"/>
    <property type="match status" value="1"/>
</dbReference>
<comment type="similarity">
    <text evidence="1">Belongs to the FRAS1 family.</text>
</comment>
<dbReference type="Gene3D" id="2.60.40.2030">
    <property type="match status" value="7"/>
</dbReference>
<evidence type="ECO:0000313" key="13">
    <source>
        <dbReference type="Proteomes" id="UP000005408"/>
    </source>
</evidence>
<dbReference type="GO" id="GO:0005509">
    <property type="term" value="F:calcium ion binding"/>
    <property type="evidence" value="ECO:0007669"/>
    <property type="project" value="UniProtKB-UniRule"/>
</dbReference>
<dbReference type="GO" id="GO:0007154">
    <property type="term" value="P:cell communication"/>
    <property type="evidence" value="ECO:0007669"/>
    <property type="project" value="InterPro"/>
</dbReference>
<protein>
    <recommendedName>
        <fullName evidence="11">Cadherin domain-containing protein</fullName>
    </recommendedName>
</protein>
<dbReference type="InterPro" id="IPR003644">
    <property type="entry name" value="Calx_beta"/>
</dbReference>
<feature type="repeat" description="CSPG" evidence="9">
    <location>
        <begin position="285"/>
        <end position="379"/>
    </location>
</feature>
<feature type="repeat" description="CSPG" evidence="9">
    <location>
        <begin position="512"/>
        <end position="622"/>
    </location>
</feature>
<keyword evidence="10" id="KW-0472">Membrane</keyword>
<reference evidence="12" key="1">
    <citation type="submission" date="2022-08" db="UniProtKB">
        <authorList>
            <consortium name="EnsemblMetazoa"/>
        </authorList>
    </citation>
    <scope>IDENTIFICATION</scope>
    <source>
        <strain evidence="12">05x7-T-G4-1.051#20</strain>
    </source>
</reference>
<dbReference type="InterPro" id="IPR002126">
    <property type="entry name" value="Cadherin-like_dom"/>
</dbReference>
<keyword evidence="2" id="KW-0479">Metal-binding</keyword>
<dbReference type="SUPFAM" id="SSF141072">
    <property type="entry name" value="CalX-like"/>
    <property type="match status" value="7"/>
</dbReference>
<feature type="repeat" description="CSPG" evidence="9">
    <location>
        <begin position="1605"/>
        <end position="1702"/>
    </location>
</feature>
<dbReference type="GO" id="GO:0007156">
    <property type="term" value="P:homophilic cell adhesion via plasma membrane adhesion molecules"/>
    <property type="evidence" value="ECO:0007669"/>
    <property type="project" value="InterPro"/>
</dbReference>
<evidence type="ECO:0000256" key="2">
    <source>
        <dbReference type="ARBA" id="ARBA00022723"/>
    </source>
</evidence>
<dbReference type="Pfam" id="PF16184">
    <property type="entry name" value="Cadherin_3"/>
    <property type="match status" value="12"/>
</dbReference>
<feature type="domain" description="Cadherin" evidence="11">
    <location>
        <begin position="901"/>
        <end position="1017"/>
    </location>
</feature>
<feature type="repeat" description="CSPG" evidence="9">
    <location>
        <begin position="887"/>
        <end position="985"/>
    </location>
</feature>
<evidence type="ECO:0000256" key="10">
    <source>
        <dbReference type="SAM" id="Phobius"/>
    </source>
</evidence>
<dbReference type="PROSITE" id="PS50268">
    <property type="entry name" value="CADHERIN_2"/>
    <property type="match status" value="1"/>
</dbReference>
<dbReference type="PROSITE" id="PS51854">
    <property type="entry name" value="CSPG"/>
    <property type="match status" value="11"/>
</dbReference>
<feature type="repeat" description="CSPG" evidence="9">
    <location>
        <begin position="1137"/>
        <end position="1231"/>
    </location>
</feature>
<evidence type="ECO:0000256" key="3">
    <source>
        <dbReference type="ARBA" id="ARBA00022729"/>
    </source>
</evidence>
<feature type="repeat" description="CSPG" evidence="9">
    <location>
        <begin position="647"/>
        <end position="753"/>
    </location>
</feature>
<dbReference type="InterPro" id="IPR051561">
    <property type="entry name" value="FRAS1_ECM"/>
</dbReference>
<dbReference type="EnsemblMetazoa" id="G24844.1">
    <property type="protein sequence ID" value="G24844.1:cds"/>
    <property type="gene ID" value="G24844"/>
</dbReference>
<accession>A0A8W8KSD8</accession>
<keyword evidence="7" id="KW-0325">Glycoprotein</keyword>
<dbReference type="PANTHER" id="PTHR45739:SF8">
    <property type="entry name" value="FRAS1-RELATED EXTRACELLULAR MATRIX PROTEIN 1"/>
    <property type="match status" value="1"/>
</dbReference>
<dbReference type="Pfam" id="PF03160">
    <property type="entry name" value="Calx-beta"/>
    <property type="match status" value="4"/>
</dbReference>
<keyword evidence="5 8" id="KW-0106">Calcium</keyword>
<keyword evidence="13" id="KW-1185">Reference proteome</keyword>
<evidence type="ECO:0000256" key="4">
    <source>
        <dbReference type="ARBA" id="ARBA00022737"/>
    </source>
</evidence>
<dbReference type="InterPro" id="IPR038081">
    <property type="entry name" value="CalX-like_sf"/>
</dbReference>
<keyword evidence="3" id="KW-0732">Signal</keyword>
<dbReference type="InterPro" id="IPR045658">
    <property type="entry name" value="FRAS1-rel_N"/>
</dbReference>
<dbReference type="SMART" id="SM00237">
    <property type="entry name" value="Calx_beta"/>
    <property type="match status" value="7"/>
</dbReference>
<feature type="repeat" description="CSPG" evidence="9">
    <location>
        <begin position="1014"/>
        <end position="1116"/>
    </location>
</feature>
<dbReference type="GO" id="GO:0009653">
    <property type="term" value="P:anatomical structure morphogenesis"/>
    <property type="evidence" value="ECO:0007669"/>
    <property type="project" value="TreeGrafter"/>
</dbReference>
<organism evidence="12 13">
    <name type="scientific">Magallana gigas</name>
    <name type="common">Pacific oyster</name>
    <name type="synonym">Crassostrea gigas</name>
    <dbReference type="NCBI Taxonomy" id="29159"/>
    <lineage>
        <taxon>Eukaryota</taxon>
        <taxon>Metazoa</taxon>
        <taxon>Spiralia</taxon>
        <taxon>Lophotrochozoa</taxon>
        <taxon>Mollusca</taxon>
        <taxon>Bivalvia</taxon>
        <taxon>Autobranchia</taxon>
        <taxon>Pteriomorphia</taxon>
        <taxon>Ostreida</taxon>
        <taxon>Ostreoidea</taxon>
        <taxon>Ostreidae</taxon>
        <taxon>Magallana</taxon>
    </lineage>
</organism>
<evidence type="ECO:0000256" key="9">
    <source>
        <dbReference type="PROSITE-ProRule" id="PRU01201"/>
    </source>
</evidence>
<dbReference type="GO" id="GO:0016020">
    <property type="term" value="C:membrane"/>
    <property type="evidence" value="ECO:0007669"/>
    <property type="project" value="InterPro"/>
</dbReference>
<evidence type="ECO:0000313" key="12">
    <source>
        <dbReference type="EnsemblMetazoa" id="G24844.1:cds"/>
    </source>
</evidence>
<feature type="repeat" description="CSPG" evidence="9">
    <location>
        <begin position="1370"/>
        <end position="1462"/>
    </location>
</feature>
<sequence length="3418" mass="385556">MSTVVRAVTRGQRECEPLTKLHFWVFYPILLLISVQNCQGTLTEKDILVKNAGVNVPFGRRVFVSPQNDLQINVSNSDKCRVTVLQSDLLSQRPGILMPKEFPCAFPENSVYYIHYGAKEPQQDYLHLMIHYESSNQTLIIPFVFNVRIENVQYKILTKNTPLYVRNLSEYSDGLSNNNTVFSYDKDNQHCKLMLVSLETGLPRNGYIANDTSELTVMDCDKFLQLSIMYKIFAFASSPNRDFIPLVVQIMDTDGDVMHEEYFQKPVIIESGLQNTRPRPSFNALLVMDVSQGNTIDQFIMTSISSKILAAEDQETPADQLIFNVTKPLGPDQGELVSTNDRNQPLRSFYQKDVFDLKIAYKPPKTDSDHIRSFQTELQVIDGDGMKSAPFTLLIAVKPMNTLSPIVTLNKGIQMFEGQSRQLLHSENLQISDENNLSEVKVFVVDGVRHGHLQIPRNREYFTPRDLKDGTVFYKHDGTDTYSDNIIFRMTDGKHDVEFLFPVTIYPVDDEPPILNRNLGLEIKKGDIVEVNRFVLGATDIDSEDAKILYLLQPPYSKVGRFLKRQFGTPSDLSKWQYINGVYQQIVDEFTQEDIVDGKIFYEHFGPGMTRTIVDKIRLILSDRMDPPNQSQEYTFVVKILPVDDTPPQLAEATTLQLDVNEFQMTVIKKKNLRYTDESTEDRNLRYRIIRQPFDTDQNAQIPAGEIVLCDTPSTAINSFTQSQINHLKICYMPPIIESGISKRIIFFYFTVEDMHENTLNNERFVITIYPVDNKPPRVKSRGFRVLENEEFAINQNVLNINDPDTDNSLLKVIITRLPKHGILKKFQQPLIQNDNLTLSDIMSGNIIYKNSGSEATEDSFYVYVTDGIHHVPVAIPIKIDPVDDEPPIFIGNQSDVLFVTVQINEDGSSAEWNKEIRATDPDTNDLDLTFTIKSRPKLGRIVLNNQPIATFTQKNLVDKSVFYRHTSREIGMESANDSFELALIDSSKELEVQNNNVKTVRVQIQILPVNDKSPSIVLGAQYGVNEGEKSPILPRHLDAMDEDTSYNYLQCIITNQPSYGYLENMSPAAGSEKSQQGIPISAFYVEDLRLGNINYVQSVHKGVEIRRDEFRFYCNDGINQSPIERFPIVVYPENDEEPEVYIREFIVMEGMELKIDTPILKAVDKDDPKGSLTYIISRPPHHGQIIQQRTIAGIFPVSSFSETDIAKSSTIMYKHDDSESLRDSFEFILTDGKFNITRTIPIMILPIDDETPRLSVNNGLDIEVVGGKKLITNNHLRAEDIDSEDSKITFIIRGYPRYGYVMKRGHDGVVRNLTLHINFTQFDIDNNRIWYVHTSSKSGQDIIKLDVTDGLNPIVDRYFYVTIAELDTIYPQVISRGVQLPEGGFVTLTTDMIGGTDINSPDEDLRFTVTQAPVHGILESTDGPGIPILTFTQLDLAGSKIRYVHSSNSEIKMDGFQFEVTDGRNPVMRTFRIAITDVDNKKPVLFCNNLRIQEGGYKIITPFELRVEDLDTPNKRITFYITQVPLHGNILKNFSQTVNTFTYDDIVRNLITYQHDGTETTKDEFSFTITDNTNVDFYILSDMSIPTRLPQTLTIEVVPVDNGIPNVSINKGITFLSYLPNGRIGAKITSKVLQAEDRDSSADSLTFLLTVLPDHGHLINMNMGSEAISSWTQEDINEGRIYYLLNAASNATDDTFFFKLRDKGGNVLPNQPFHLTWCFISFTADRQEVNETDTLVIELQRRGYLQETVFVTIIAVNGSAKVGVDTHKWFNPQIQFNPGQTLKTWTLHIVNDNRYEGTEDFQLRLSDPVLGILEYPQISNFFITDPEDEPVVELMWQERRVAENIGEIFVPVHRTSGDLRNELTVICGTVSGTAVGSPPGHILSGSDFFSRPFDQRSVVRFGPQERDRLCRVTIIDDSLYEAEESFKVVLTDVMGGLIGIKNETIIFIEADSKDEDINEGRILLPAERSLHATDDTFFFKLRDKEDINEGRIYYLLNAASNATDDTFFFKLRDKGGNVLPNQPFHLTWCFISFTADRQEVNETDTLVIELQRRGYLQETVFVTIIAVNGSAKVGVDTHKWFNPQIQFNPGQTLKTWTLHIVNDNRYEGTEDFQLRLSDPVLGILEYPQISNFFITDPEDEPVVEMMWQERRVAENIGEIFVPVRRTSGDLRNELTVICGSVSGTAVGSPPGHILSGSDFFSRPFDQRSVVRFGPQERDRLCRVTIIDDSLYEAEESFKVVLTDIMGGLIGIKNETIIFIEADSKDEPQFSFERSEYMVDESEQQLKVGIRRTGTDLSKPSSVTIRSRMTNPKSAQVGLDYIAVNKILDFAPGVTLNTISIQILDDLGRPHLEGVEHFQIVLKSTIGGLLGSPDKAMVYINDSVSDVPSMEFEDPEYFVNEEKGFVEARIVRSGDLTHDSSVRCYTRQSTAKVTQDFIERMDSDSSRVHFERGEKQKRCRVYIVNDNTFEPNPEVFRLVLGNPESQAAGLAKIGGMNSTLVRINDDSDKPIIKFSRPRYFVNEPLLPGDVSKVLIPVLRLGDTSGVSRVLFHTKDGSAVSGTDYDPVANELLFNPGMTTIHMEISILYDAAREISEVFTVHLGQDRNLIAEVKRNDRAQVVIEEKNRLADVVFPLKPLVVSLRDYDQAATAESNPINGYPVICVTACNPKHPKYAELSQICRSLGIDDDATRFRWTVAAPTHKSGVTYPLEDIKSTTFFASSTGITLDSIYFTAGSRVQCIARAFNSQGHPGKEVDSEPVTIDSENGICMPKENGVFGNSPYQATIRYQGPKSTDHPNKVKISVTIPHNDGLLPVVSTYQPSNFDYILTPSSLRVAQHQCSNLLDATEHQGGFTSNATRHRNTPRDSEPYQHDVELRTARTLRFYRNLDLESCVWDITGYFDMSELLSKCGGHIRSDGQSISSTMSAITLDVWLFVSYVRYSPSVPGAWFHQDHQINLPLTFVYNTGIMWRNGIVSPSKVDLKGNLYPSAMRVLKDGRLHVSFTTRAHFNGKFVMQHSTFQGLTSSSVTSPDRPGLGLSLQLLGGDSTFSQPEQHWQFESDTALDDYTGVYNITLIPCLTPVYEAYTLDTPCHPESPISFSLPIQFQQISNPVPAEYTLNTDISLTRKRDQWISEKPLKYGHKLGSSFAPGEKIYGRIDMNAVETMGDHVKISLEKVFLCSGKDGYIPTYDPQNGQYGCLSKSENLEYQVKVIDRLAPFTVDRDLNGVPLTAKLAEDEGALTLIKQPGADGFVIDTEPLFESDPDRLWFIHVIYNLLSPNSIDDRVVPYHSLPGEDASFPWQKRQRRSPDVMQALGVAGKGTNMIRIVLTEEHQEEDTTAGISEVSEDKGGERSSLIPILVGIAVLLCLTLILLVFIIRKKRKDSSPPPTPDSTMTVVSSGPRKVVVKIDTNGDFTEV</sequence>
<keyword evidence="6" id="KW-0130">Cell adhesion</keyword>
<feature type="transmembrane region" description="Helical" evidence="10">
    <location>
        <begin position="3356"/>
        <end position="3378"/>
    </location>
</feature>
<feature type="repeat" description="CSPG" evidence="9">
    <location>
        <begin position="1482"/>
        <end position="1571"/>
    </location>
</feature>
<dbReference type="Pfam" id="PF19309">
    <property type="entry name" value="Frem_N"/>
    <property type="match status" value="1"/>
</dbReference>
<evidence type="ECO:0000256" key="8">
    <source>
        <dbReference type="PROSITE-ProRule" id="PRU00043"/>
    </source>
</evidence>
<feature type="repeat" description="CSPG" evidence="9">
    <location>
        <begin position="775"/>
        <end position="866"/>
    </location>
</feature>
<keyword evidence="4" id="KW-0677">Repeat</keyword>
<keyword evidence="10" id="KW-0812">Transmembrane</keyword>
<evidence type="ECO:0000256" key="1">
    <source>
        <dbReference type="ARBA" id="ARBA00005529"/>
    </source>
</evidence>
<evidence type="ECO:0000256" key="7">
    <source>
        <dbReference type="ARBA" id="ARBA00023180"/>
    </source>
</evidence>
<dbReference type="Proteomes" id="UP000005408">
    <property type="component" value="Unassembled WGS sequence"/>
</dbReference>
<feature type="repeat" description="CSPG" evidence="9">
    <location>
        <begin position="1252"/>
        <end position="1349"/>
    </location>
</feature>
<keyword evidence="10" id="KW-1133">Transmembrane helix</keyword>